<proteinExistence type="predicted"/>
<gene>
    <name evidence="1" type="ORF">MUK42_35485</name>
</gene>
<dbReference type="AlphaFoldDB" id="A0A9E7KXB8"/>
<organism evidence="1 2">
    <name type="scientific">Musa troglodytarum</name>
    <name type="common">fe'i banana</name>
    <dbReference type="NCBI Taxonomy" id="320322"/>
    <lineage>
        <taxon>Eukaryota</taxon>
        <taxon>Viridiplantae</taxon>
        <taxon>Streptophyta</taxon>
        <taxon>Embryophyta</taxon>
        <taxon>Tracheophyta</taxon>
        <taxon>Spermatophyta</taxon>
        <taxon>Magnoliopsida</taxon>
        <taxon>Liliopsida</taxon>
        <taxon>Zingiberales</taxon>
        <taxon>Musaceae</taxon>
        <taxon>Musa</taxon>
    </lineage>
</organism>
<evidence type="ECO:0000313" key="1">
    <source>
        <dbReference type="EMBL" id="URE30484.1"/>
    </source>
</evidence>
<evidence type="ECO:0000313" key="2">
    <source>
        <dbReference type="Proteomes" id="UP001055439"/>
    </source>
</evidence>
<dbReference type="EMBL" id="CP097510">
    <property type="protein sequence ID" value="URE30484.1"/>
    <property type="molecule type" value="Genomic_DNA"/>
</dbReference>
<sequence>MRHAAAALQRGGEARRSNGCRVEYVLHPDGEGVKESKNVLDQEEDNGVPFSALVVALNSNGLEASTREGNCTGKWERR</sequence>
<protein>
    <submittedName>
        <fullName evidence="1">Uncharacterized protein</fullName>
    </submittedName>
</protein>
<name>A0A9E7KXB8_9LILI</name>
<reference evidence="1" key="1">
    <citation type="submission" date="2022-05" db="EMBL/GenBank/DDBJ databases">
        <title>The Musa troglodytarum L. genome provides insights into the mechanism of non-climacteric behaviour and enrichment of carotenoids.</title>
        <authorList>
            <person name="Wang J."/>
        </authorList>
    </citation>
    <scope>NUCLEOTIDE SEQUENCE</scope>
    <source>
        <tissue evidence="1">Leaf</tissue>
    </source>
</reference>
<accession>A0A9E7KXB8</accession>
<dbReference type="Proteomes" id="UP001055439">
    <property type="component" value="Chromosome 8"/>
</dbReference>
<keyword evidence="2" id="KW-1185">Reference proteome</keyword>